<evidence type="ECO:0000313" key="4">
    <source>
        <dbReference type="Proteomes" id="UP000198211"/>
    </source>
</evidence>
<dbReference type="OrthoDB" id="245563at2759"/>
<feature type="region of interest" description="Disordered" evidence="1">
    <location>
        <begin position="74"/>
        <end position="104"/>
    </location>
</feature>
<dbReference type="InterPro" id="IPR011320">
    <property type="entry name" value="RNase_H1_N"/>
</dbReference>
<dbReference type="AlphaFoldDB" id="A0A225VS64"/>
<dbReference type="EMBL" id="NBNE01003418">
    <property type="protein sequence ID" value="OWZ07748.1"/>
    <property type="molecule type" value="Genomic_DNA"/>
</dbReference>
<feature type="domain" description="Ribonuclease H1 N-terminal" evidence="2">
    <location>
        <begin position="20"/>
        <end position="62"/>
    </location>
</feature>
<dbReference type="InterPro" id="IPR009027">
    <property type="entry name" value="Ribosomal_bL9/RNase_H1_N"/>
</dbReference>
<protein>
    <submittedName>
        <fullName evidence="3">RNase H</fullName>
    </submittedName>
</protein>
<reference evidence="4" key="1">
    <citation type="submission" date="2017-03" db="EMBL/GenBank/DDBJ databases">
        <title>Phytopthora megakarya and P. palmivora, two closely related causual agents of cacao black pod achieved similar genome size and gene model numbers by different mechanisms.</title>
        <authorList>
            <person name="Ali S."/>
            <person name="Shao J."/>
            <person name="Larry D.J."/>
            <person name="Kronmiller B."/>
            <person name="Shen D."/>
            <person name="Strem M.D."/>
            <person name="Melnick R.L."/>
            <person name="Guiltinan M.J."/>
            <person name="Tyler B.M."/>
            <person name="Meinhardt L.W."/>
            <person name="Bailey B.A."/>
        </authorList>
    </citation>
    <scope>NUCLEOTIDE SEQUENCE [LARGE SCALE GENOMIC DNA]</scope>
    <source>
        <strain evidence="4">zdho120</strain>
    </source>
</reference>
<dbReference type="SUPFAM" id="SSF55658">
    <property type="entry name" value="L9 N-domain-like"/>
    <property type="match status" value="1"/>
</dbReference>
<dbReference type="Gene3D" id="3.40.970.10">
    <property type="entry name" value="Ribonuclease H1, N-terminal domain"/>
    <property type="match status" value="1"/>
</dbReference>
<gene>
    <name evidence="3" type="ORF">PHMEG_00019825</name>
</gene>
<dbReference type="Proteomes" id="UP000198211">
    <property type="component" value="Unassembled WGS sequence"/>
</dbReference>
<sequence>MKAQNSVSQVNTPVGWNGPAYAVAVGRRMGIFKTHQEAVRQSHGYSANSMKKFESYDEAVEFLDHHNWKKILPSQDNSGKLKVDRDEDQDFEADRPAQRRKTANASQQAKFLNVFCSGLQSTGSHEESIVESSCIFPTHPKWNIVKTVDPVTSVTRAGLLAVLDMLNRVAQEDPRCEMNVSIIALDPLLRTMLQDCMRNGWPSALENQDLLERIFNEKGSRVLRLGDVTDIFTWGNVSST</sequence>
<dbReference type="InterPro" id="IPR037056">
    <property type="entry name" value="RNase_H1_N_sf"/>
</dbReference>
<comment type="caution">
    <text evidence="3">The sequence shown here is derived from an EMBL/GenBank/DDBJ whole genome shotgun (WGS) entry which is preliminary data.</text>
</comment>
<dbReference type="Pfam" id="PF01693">
    <property type="entry name" value="Cauli_VI"/>
    <property type="match status" value="1"/>
</dbReference>
<organism evidence="3 4">
    <name type="scientific">Phytophthora megakarya</name>
    <dbReference type="NCBI Taxonomy" id="4795"/>
    <lineage>
        <taxon>Eukaryota</taxon>
        <taxon>Sar</taxon>
        <taxon>Stramenopiles</taxon>
        <taxon>Oomycota</taxon>
        <taxon>Peronosporomycetes</taxon>
        <taxon>Peronosporales</taxon>
        <taxon>Peronosporaceae</taxon>
        <taxon>Phytophthora</taxon>
    </lineage>
</organism>
<name>A0A225VS64_9STRA</name>
<keyword evidence="4" id="KW-1185">Reference proteome</keyword>
<evidence type="ECO:0000256" key="1">
    <source>
        <dbReference type="SAM" id="MobiDB-lite"/>
    </source>
</evidence>
<evidence type="ECO:0000313" key="3">
    <source>
        <dbReference type="EMBL" id="OWZ07748.1"/>
    </source>
</evidence>
<proteinExistence type="predicted"/>
<evidence type="ECO:0000259" key="2">
    <source>
        <dbReference type="Pfam" id="PF01693"/>
    </source>
</evidence>
<dbReference type="STRING" id="4795.A0A225VS64"/>
<accession>A0A225VS64</accession>